<feature type="chain" id="PRO_5035443332" evidence="1">
    <location>
        <begin position="23"/>
        <end position="206"/>
    </location>
</feature>
<dbReference type="EMBL" id="OV696704">
    <property type="protein sequence ID" value="CAH1251839.1"/>
    <property type="molecule type" value="Genomic_DNA"/>
</dbReference>
<organism evidence="2 3">
    <name type="scientific">Branchiostoma lanceolatum</name>
    <name type="common">Common lancelet</name>
    <name type="synonym">Amphioxus lanceolatum</name>
    <dbReference type="NCBI Taxonomy" id="7740"/>
    <lineage>
        <taxon>Eukaryota</taxon>
        <taxon>Metazoa</taxon>
        <taxon>Chordata</taxon>
        <taxon>Cephalochordata</taxon>
        <taxon>Leptocardii</taxon>
        <taxon>Amphioxiformes</taxon>
        <taxon>Branchiostomatidae</taxon>
        <taxon>Branchiostoma</taxon>
    </lineage>
</organism>
<evidence type="ECO:0000256" key="1">
    <source>
        <dbReference type="SAM" id="SignalP"/>
    </source>
</evidence>
<protein>
    <submittedName>
        <fullName evidence="2">Hypp9173 protein</fullName>
    </submittedName>
</protein>
<reference evidence="2" key="1">
    <citation type="submission" date="2022-01" db="EMBL/GenBank/DDBJ databases">
        <authorList>
            <person name="Braso-Vives M."/>
        </authorList>
    </citation>
    <scope>NUCLEOTIDE SEQUENCE</scope>
</reference>
<keyword evidence="3" id="KW-1185">Reference proteome</keyword>
<evidence type="ECO:0000313" key="3">
    <source>
        <dbReference type="Proteomes" id="UP000838412"/>
    </source>
</evidence>
<evidence type="ECO:0000313" key="2">
    <source>
        <dbReference type="EMBL" id="CAH1251839.1"/>
    </source>
</evidence>
<proteinExistence type="predicted"/>
<sequence length="206" mass="22556">MGGYATAMSLLCLTLVVLAVEGIDLTRTWSQGRSMNSGRVGRDVAVSRSKRAYWDDCRNDADCNDGGREDGLLSCQELIYDNDLRRCQTKTCERDSQCGRQGKCSIDPLDKVGGCAKRCDGLDDCDSGEKCHKEPGDTFGACQYIILSKCNINSDCAQNERCARRDGESRGACGRTCNRRSDCNDGEDCIREAGAREGACRFIAKN</sequence>
<gene>
    <name evidence="2" type="primary">Hypp9173</name>
    <name evidence="2" type="ORF">BLAG_LOCUS12102</name>
</gene>
<keyword evidence="1" id="KW-0732">Signal</keyword>
<dbReference type="OrthoDB" id="9975525at2759"/>
<dbReference type="AlphaFoldDB" id="A0A8J9ZEE8"/>
<name>A0A8J9ZEE8_BRALA</name>
<accession>A0A8J9ZEE8</accession>
<dbReference type="Proteomes" id="UP000838412">
    <property type="component" value="Chromosome 19"/>
</dbReference>
<feature type="signal peptide" evidence="1">
    <location>
        <begin position="1"/>
        <end position="22"/>
    </location>
</feature>